<dbReference type="RefSeq" id="WP_161920580.1">
    <property type="nucleotide sequence ID" value="NZ_JAACYS010000033.1"/>
</dbReference>
<proteinExistence type="predicted"/>
<evidence type="ECO:0000256" key="1">
    <source>
        <dbReference type="SAM" id="Phobius"/>
    </source>
</evidence>
<keyword evidence="1" id="KW-0812">Transmembrane</keyword>
<sequence length="117" mass="14000">MTKALVCKACKKEIKDKDELVTANHYLQVIPLHHDCFDKDDRGVMATLFSNHRLNGWTGYCSFIIMVIIGFVLFFTIDHFIRYIPLCFIILEIYYRIISYFKYERYFTNHISNNHHV</sequence>
<protein>
    <recommendedName>
        <fullName evidence="4">DUF983 domain-containing protein</fullName>
    </recommendedName>
</protein>
<evidence type="ECO:0000313" key="2">
    <source>
        <dbReference type="EMBL" id="NCU17749.1"/>
    </source>
</evidence>
<keyword evidence="3" id="KW-1185">Reference proteome</keyword>
<name>A0ABX0A2T5_9BACI</name>
<gene>
    <name evidence="2" type="ORF">GW534_08265</name>
</gene>
<feature type="transmembrane region" description="Helical" evidence="1">
    <location>
        <begin position="57"/>
        <end position="77"/>
    </location>
</feature>
<dbReference type="Proteomes" id="UP000743899">
    <property type="component" value="Unassembled WGS sequence"/>
</dbReference>
<keyword evidence="1" id="KW-0472">Membrane</keyword>
<reference evidence="2 3" key="1">
    <citation type="submission" date="2020-01" db="EMBL/GenBank/DDBJ databases">
        <title>A novel Bacillus sp. from Pasinler.</title>
        <authorList>
            <person name="Adiguzel A."/>
            <person name="Ay H."/>
            <person name="Baltaci M.O."/>
        </authorList>
    </citation>
    <scope>NUCLEOTIDE SEQUENCE [LARGE SCALE GENOMIC DNA]</scope>
    <source>
        <strain evidence="2 3">P1</strain>
    </source>
</reference>
<keyword evidence="1" id="KW-1133">Transmembrane helix</keyword>
<feature type="transmembrane region" description="Helical" evidence="1">
    <location>
        <begin position="83"/>
        <end position="101"/>
    </location>
</feature>
<evidence type="ECO:0008006" key="4">
    <source>
        <dbReference type="Google" id="ProtNLM"/>
    </source>
</evidence>
<comment type="caution">
    <text evidence="2">The sequence shown here is derived from an EMBL/GenBank/DDBJ whole genome shotgun (WGS) entry which is preliminary data.</text>
</comment>
<accession>A0ABX0A2T5</accession>
<evidence type="ECO:0000313" key="3">
    <source>
        <dbReference type="Proteomes" id="UP000743899"/>
    </source>
</evidence>
<organism evidence="2 3">
    <name type="scientific">Pallidibacillus pasinlerensis</name>
    <dbReference type="NCBI Taxonomy" id="2703818"/>
    <lineage>
        <taxon>Bacteria</taxon>
        <taxon>Bacillati</taxon>
        <taxon>Bacillota</taxon>
        <taxon>Bacilli</taxon>
        <taxon>Bacillales</taxon>
        <taxon>Bacillaceae</taxon>
        <taxon>Pallidibacillus</taxon>
    </lineage>
</organism>
<dbReference type="EMBL" id="JAACYS010000033">
    <property type="protein sequence ID" value="NCU17749.1"/>
    <property type="molecule type" value="Genomic_DNA"/>
</dbReference>